<evidence type="ECO:0000256" key="6">
    <source>
        <dbReference type="ARBA" id="ARBA00047942"/>
    </source>
</evidence>
<protein>
    <recommendedName>
        <fullName evidence="2">site-specific DNA-methyltransferase (adenine-specific)</fullName>
        <ecNumber evidence="2">2.1.1.72</ecNumber>
    </recommendedName>
</protein>
<keyword evidence="4" id="KW-0808">Transferase</keyword>
<dbReference type="GO" id="GO:0009007">
    <property type="term" value="F:site-specific DNA-methyltransferase (adenine-specific) activity"/>
    <property type="evidence" value="ECO:0007669"/>
    <property type="project" value="UniProtKB-EC"/>
</dbReference>
<dbReference type="GO" id="GO:0006298">
    <property type="term" value="P:mismatch repair"/>
    <property type="evidence" value="ECO:0007669"/>
    <property type="project" value="TreeGrafter"/>
</dbReference>
<dbReference type="EC" id="2.1.1.72" evidence="2"/>
<dbReference type="InterPro" id="IPR012327">
    <property type="entry name" value="MeTrfase_D12"/>
</dbReference>
<dbReference type="PANTHER" id="PTHR30481:SF2">
    <property type="entry name" value="SITE-SPECIFIC DNA-METHYLTRANSFERASE (ADENINE-SPECIFIC)"/>
    <property type="match status" value="1"/>
</dbReference>
<keyword evidence="3" id="KW-0489">Methyltransferase</keyword>
<dbReference type="InterPro" id="IPR002052">
    <property type="entry name" value="DNA_methylase_N6_adenine_CS"/>
</dbReference>
<evidence type="ECO:0000256" key="2">
    <source>
        <dbReference type="ARBA" id="ARBA00011900"/>
    </source>
</evidence>
<comment type="catalytic activity">
    <reaction evidence="6">
        <text>a 2'-deoxyadenosine in DNA + S-adenosyl-L-methionine = an N(6)-methyl-2'-deoxyadenosine in DNA + S-adenosyl-L-homocysteine + H(+)</text>
        <dbReference type="Rhea" id="RHEA:15197"/>
        <dbReference type="Rhea" id="RHEA-COMP:12418"/>
        <dbReference type="Rhea" id="RHEA-COMP:12419"/>
        <dbReference type="ChEBI" id="CHEBI:15378"/>
        <dbReference type="ChEBI" id="CHEBI:57856"/>
        <dbReference type="ChEBI" id="CHEBI:59789"/>
        <dbReference type="ChEBI" id="CHEBI:90615"/>
        <dbReference type="ChEBI" id="CHEBI:90616"/>
        <dbReference type="EC" id="2.1.1.72"/>
    </reaction>
</comment>
<sequence length="260" mass="29670">MPPKNKSPLRYPGGKTRAITILDQYLTQHYPTRNTLLSPFFGGGSFELHLASKGYQVRGNDLFKPLYTFWQTLKDSSEDIKDAVESVMPVTKEYFMELRTTIQTMTDPLEIAAAYYIINRCSFSGATFCGGFSKEASTGRLNESSLNTLLNINLENITFSNLDCKKFLTQNPETDDTVIYADPPYYISSYIYGKDGDMHEGFDHAGFATQIKKRRDWMISYNDCPYIRDLYKDCRIEKVTWSYGMDNGKKGSSEILILPI</sequence>
<dbReference type="GO" id="GO:0032259">
    <property type="term" value="P:methylation"/>
    <property type="evidence" value="ECO:0007669"/>
    <property type="project" value="UniProtKB-KW"/>
</dbReference>
<evidence type="ECO:0000256" key="5">
    <source>
        <dbReference type="ARBA" id="ARBA00022691"/>
    </source>
</evidence>
<proteinExistence type="inferred from homology"/>
<dbReference type="AlphaFoldDB" id="A0A6C0LN16"/>
<dbReference type="PROSITE" id="PS00092">
    <property type="entry name" value="N6_MTASE"/>
    <property type="match status" value="1"/>
</dbReference>
<dbReference type="SUPFAM" id="SSF53335">
    <property type="entry name" value="S-adenosyl-L-methionine-dependent methyltransferases"/>
    <property type="match status" value="1"/>
</dbReference>
<reference evidence="7" key="1">
    <citation type="journal article" date="2020" name="Nature">
        <title>Giant virus diversity and host interactions through global metagenomics.</title>
        <authorList>
            <person name="Schulz F."/>
            <person name="Roux S."/>
            <person name="Paez-Espino D."/>
            <person name="Jungbluth S."/>
            <person name="Walsh D.A."/>
            <person name="Denef V.J."/>
            <person name="McMahon K.D."/>
            <person name="Konstantinidis K.T."/>
            <person name="Eloe-Fadrosh E.A."/>
            <person name="Kyrpides N.C."/>
            <person name="Woyke T."/>
        </authorList>
    </citation>
    <scope>NUCLEOTIDE SEQUENCE</scope>
    <source>
        <strain evidence="7">GVMAG-M-3300027963-41</strain>
    </source>
</reference>
<dbReference type="Gene3D" id="3.40.50.150">
    <property type="entry name" value="Vaccinia Virus protein VP39"/>
    <property type="match status" value="1"/>
</dbReference>
<keyword evidence="5" id="KW-0949">S-adenosyl-L-methionine</keyword>
<dbReference type="EMBL" id="MN740534">
    <property type="protein sequence ID" value="QHU31913.1"/>
    <property type="molecule type" value="Genomic_DNA"/>
</dbReference>
<evidence type="ECO:0000256" key="1">
    <source>
        <dbReference type="ARBA" id="ARBA00006594"/>
    </source>
</evidence>
<dbReference type="GO" id="GO:1904047">
    <property type="term" value="F:S-adenosyl-L-methionine binding"/>
    <property type="evidence" value="ECO:0007669"/>
    <property type="project" value="TreeGrafter"/>
</dbReference>
<dbReference type="Pfam" id="PF02086">
    <property type="entry name" value="MethyltransfD12"/>
    <property type="match status" value="1"/>
</dbReference>
<dbReference type="PIRSF" id="PIRSF000398">
    <property type="entry name" value="M_m6A_EcoRV"/>
    <property type="match status" value="1"/>
</dbReference>
<comment type="similarity">
    <text evidence="1">Belongs to the N(4)/N(6)-methyltransferase family.</text>
</comment>
<dbReference type="Gene3D" id="1.10.1020.10">
    <property type="entry name" value="Adenine-specific Methyltransferase, Domain 2"/>
    <property type="match status" value="1"/>
</dbReference>
<dbReference type="GO" id="GO:0009307">
    <property type="term" value="P:DNA restriction-modification system"/>
    <property type="evidence" value="ECO:0007669"/>
    <property type="project" value="InterPro"/>
</dbReference>
<dbReference type="GO" id="GO:0043565">
    <property type="term" value="F:sequence-specific DNA binding"/>
    <property type="evidence" value="ECO:0007669"/>
    <property type="project" value="TreeGrafter"/>
</dbReference>
<dbReference type="PANTHER" id="PTHR30481">
    <property type="entry name" value="DNA ADENINE METHYLASE"/>
    <property type="match status" value="1"/>
</dbReference>
<name>A0A6C0LN16_9ZZZZ</name>
<accession>A0A6C0LN16</accession>
<dbReference type="InterPro" id="IPR023095">
    <property type="entry name" value="Ade_MeTrfase_dom_2"/>
</dbReference>
<evidence type="ECO:0000256" key="3">
    <source>
        <dbReference type="ARBA" id="ARBA00022603"/>
    </source>
</evidence>
<evidence type="ECO:0000256" key="4">
    <source>
        <dbReference type="ARBA" id="ARBA00022679"/>
    </source>
</evidence>
<organism evidence="7">
    <name type="scientific">viral metagenome</name>
    <dbReference type="NCBI Taxonomy" id="1070528"/>
    <lineage>
        <taxon>unclassified sequences</taxon>
        <taxon>metagenomes</taxon>
        <taxon>organismal metagenomes</taxon>
    </lineage>
</organism>
<dbReference type="InterPro" id="IPR029063">
    <property type="entry name" value="SAM-dependent_MTases_sf"/>
</dbReference>
<dbReference type="InterPro" id="IPR012263">
    <property type="entry name" value="M_m6A_EcoRV"/>
</dbReference>
<evidence type="ECO:0000313" key="7">
    <source>
        <dbReference type="EMBL" id="QHU31913.1"/>
    </source>
</evidence>
<dbReference type="PRINTS" id="PR00505">
    <property type="entry name" value="D12N6MTFRASE"/>
</dbReference>